<comment type="subcellular location">
    <subcellularLocation>
        <location evidence="1">Cell membrane</location>
        <topology evidence="1">Multi-pass membrane protein</topology>
    </subcellularLocation>
</comment>
<feature type="transmembrane region" description="Helical" evidence="7">
    <location>
        <begin position="496"/>
        <end position="513"/>
    </location>
</feature>
<evidence type="ECO:0000256" key="1">
    <source>
        <dbReference type="ARBA" id="ARBA00004651"/>
    </source>
</evidence>
<dbReference type="EMBL" id="PVNH01000006">
    <property type="protein sequence ID" value="PRX47250.1"/>
    <property type="molecule type" value="Genomic_DNA"/>
</dbReference>
<dbReference type="InterPro" id="IPR036866">
    <property type="entry name" value="RibonucZ/Hydroxyglut_hydro"/>
</dbReference>
<feature type="transmembrane region" description="Helical" evidence="7">
    <location>
        <begin position="271"/>
        <end position="293"/>
    </location>
</feature>
<feature type="region of interest" description="Disordered" evidence="6">
    <location>
        <begin position="782"/>
        <end position="859"/>
    </location>
</feature>
<evidence type="ECO:0000256" key="5">
    <source>
        <dbReference type="ARBA" id="ARBA00023136"/>
    </source>
</evidence>
<feature type="transmembrane region" description="Helical" evidence="7">
    <location>
        <begin position="439"/>
        <end position="460"/>
    </location>
</feature>
<gene>
    <name evidence="9" type="ORF">B0I33_106352</name>
</gene>
<dbReference type="InterPro" id="IPR001279">
    <property type="entry name" value="Metallo-B-lactamas"/>
</dbReference>
<dbReference type="InterPro" id="IPR035681">
    <property type="entry name" value="ComA-like_MBL"/>
</dbReference>
<feature type="transmembrane region" description="Helical" evidence="7">
    <location>
        <begin position="400"/>
        <end position="419"/>
    </location>
</feature>
<protein>
    <submittedName>
        <fullName evidence="9">Competence protein ComEC</fullName>
    </submittedName>
</protein>
<feature type="transmembrane region" description="Helical" evidence="7">
    <location>
        <begin position="369"/>
        <end position="388"/>
    </location>
</feature>
<feature type="domain" description="Metallo-beta-lactamase" evidence="8">
    <location>
        <begin position="557"/>
        <end position="756"/>
    </location>
</feature>
<accession>A0A2T0LU35</accession>
<dbReference type="NCBIfam" id="TIGR00360">
    <property type="entry name" value="ComEC_N-term"/>
    <property type="match status" value="1"/>
</dbReference>
<feature type="transmembrane region" description="Helical" evidence="7">
    <location>
        <begin position="346"/>
        <end position="363"/>
    </location>
</feature>
<sequence length="859" mass="87125">MTVVAPGAEAAPAGRAAHDLRLVPAAVVVWGSALGGLLLGWRVGVACAGAGVVAGAAALWRLRRDGPRHHRTDRERSRGLAAAGALVLCAALAAGPLGVRIATAQQDPLRAEAERGGEAGLRVTLAERPRPLRSAGYAGQAGGVRSVLVPVEVRAATVRGRDVPTAARALLIAPYADWARLLPGQTVTAHGSLAPARSGELIAAVAYVRGPPRDPTRAPWWQRAAESVRAALRAACAVLPDEPAGLLPGLVLGDTSALPPRVEQEFLDAGLSHLTAVSGANIAIVCGSVLLLLRAVRCGPRCAAAAAGLVLAGFLVLVGPEPSVLRAGVMGAVALGALVLGRNRSVLPALAAAVCALVLHDPAMAVSHGFALSVAATAGLVLLAPRWAGALTRRRVPAGVAEGLAVPLAAFLVTAPIVAGMAGSVSVVSVAANVLAAPVVAPVTVLGVLAAGAAVACPPVAEVLVRVAEPGVRWLIVVAREASAVPGAVLPWPSGWWGGLLAVGAVALLVLALRYRPARLLLALALVAAVVVAIPVRVVAPSWPPPGWALVACEVGQGDGLVLATGEPGRAVVVDAGPEPGPIDRCLDRLGVDRVPLVVLSHLHADHIGGLPSVFEGRAVGAIGVGPGRVPDWAWRRVVADAGAHGVPLVELGAGLRLGWPALRLDVLGPGYVPPPDGEPEGTEVNNASVVLRADTPAGSVLLTGDVELAAQADLLASGADLRAEILKVPHHGSRFLVPRFVDAVAPRIAVVSVGRGNTYGHPNGVALRMLTGAGALVARTDTGGDTAVVPGERDPAVVRRGPSARADGRRARGPPRPARPPGAVSRRGPRARRPRTAAPWPWGRSGPPARRASSGRRR</sequence>
<dbReference type="Gene3D" id="3.60.15.10">
    <property type="entry name" value="Ribonuclease Z/Hydroxyacylglutathione hydrolase-like"/>
    <property type="match status" value="1"/>
</dbReference>
<organism evidence="9 10">
    <name type="scientific">Prauserella shujinwangii</name>
    <dbReference type="NCBI Taxonomy" id="1453103"/>
    <lineage>
        <taxon>Bacteria</taxon>
        <taxon>Bacillati</taxon>
        <taxon>Actinomycetota</taxon>
        <taxon>Actinomycetes</taxon>
        <taxon>Pseudonocardiales</taxon>
        <taxon>Pseudonocardiaceae</taxon>
        <taxon>Prauserella</taxon>
    </lineage>
</organism>
<evidence type="ECO:0000256" key="6">
    <source>
        <dbReference type="SAM" id="MobiDB-lite"/>
    </source>
</evidence>
<keyword evidence="2" id="KW-1003">Cell membrane</keyword>
<proteinExistence type="predicted"/>
<keyword evidence="5 7" id="KW-0472">Membrane</keyword>
<dbReference type="InterPro" id="IPR004477">
    <property type="entry name" value="ComEC_N"/>
</dbReference>
<feature type="transmembrane region" description="Helical" evidence="7">
    <location>
        <begin position="300"/>
        <end position="318"/>
    </location>
</feature>
<evidence type="ECO:0000259" key="8">
    <source>
        <dbReference type="SMART" id="SM00849"/>
    </source>
</evidence>
<dbReference type="SMART" id="SM00849">
    <property type="entry name" value="Lactamase_B"/>
    <property type="match status" value="1"/>
</dbReference>
<comment type="caution">
    <text evidence="9">The sequence shown here is derived from an EMBL/GenBank/DDBJ whole genome shotgun (WGS) entry which is preliminary data.</text>
</comment>
<dbReference type="Proteomes" id="UP000238362">
    <property type="component" value="Unassembled WGS sequence"/>
</dbReference>
<keyword evidence="4 7" id="KW-1133">Transmembrane helix</keyword>
<reference evidence="9 10" key="1">
    <citation type="submission" date="2018-03" db="EMBL/GenBank/DDBJ databases">
        <title>Genomic Encyclopedia of Type Strains, Phase III (KMG-III): the genomes of soil and plant-associated and newly described type strains.</title>
        <authorList>
            <person name="Whitman W."/>
        </authorList>
    </citation>
    <scope>NUCLEOTIDE SEQUENCE [LARGE SCALE GENOMIC DNA]</scope>
    <source>
        <strain evidence="9 10">CGMCC 4.7125</strain>
    </source>
</reference>
<name>A0A2T0LU35_9PSEU</name>
<evidence type="ECO:0000256" key="4">
    <source>
        <dbReference type="ARBA" id="ARBA00022989"/>
    </source>
</evidence>
<evidence type="ECO:0000313" key="9">
    <source>
        <dbReference type="EMBL" id="PRX47250.1"/>
    </source>
</evidence>
<evidence type="ECO:0000313" key="10">
    <source>
        <dbReference type="Proteomes" id="UP000238362"/>
    </source>
</evidence>
<dbReference type="PANTHER" id="PTHR30619:SF1">
    <property type="entry name" value="RECOMBINATION PROTEIN 2"/>
    <property type="match status" value="1"/>
</dbReference>
<evidence type="ECO:0000256" key="7">
    <source>
        <dbReference type="SAM" id="Phobius"/>
    </source>
</evidence>
<dbReference type="SUPFAM" id="SSF56281">
    <property type="entry name" value="Metallo-hydrolase/oxidoreductase"/>
    <property type="match status" value="1"/>
</dbReference>
<keyword evidence="10" id="KW-1185">Reference proteome</keyword>
<keyword evidence="3 7" id="KW-0812">Transmembrane</keyword>
<evidence type="ECO:0000256" key="2">
    <source>
        <dbReference type="ARBA" id="ARBA00022475"/>
    </source>
</evidence>
<dbReference type="Pfam" id="PF03772">
    <property type="entry name" value="Competence"/>
    <property type="match status" value="1"/>
</dbReference>
<feature type="transmembrane region" description="Helical" evidence="7">
    <location>
        <begin position="520"/>
        <end position="540"/>
    </location>
</feature>
<dbReference type="AlphaFoldDB" id="A0A2T0LU35"/>
<dbReference type="GO" id="GO:0005886">
    <property type="term" value="C:plasma membrane"/>
    <property type="evidence" value="ECO:0007669"/>
    <property type="project" value="UniProtKB-SubCell"/>
</dbReference>
<dbReference type="PANTHER" id="PTHR30619">
    <property type="entry name" value="DNA INTERNALIZATION/COMPETENCE PROTEIN COMEC/REC2"/>
    <property type="match status" value="1"/>
</dbReference>
<dbReference type="CDD" id="cd07731">
    <property type="entry name" value="ComA-like_MBL-fold"/>
    <property type="match status" value="1"/>
</dbReference>
<feature type="transmembrane region" description="Helical" evidence="7">
    <location>
        <begin position="80"/>
        <end position="99"/>
    </location>
</feature>
<evidence type="ECO:0000256" key="3">
    <source>
        <dbReference type="ARBA" id="ARBA00022692"/>
    </source>
</evidence>
<feature type="transmembrane region" description="Helical" evidence="7">
    <location>
        <begin position="39"/>
        <end position="60"/>
    </location>
</feature>
<dbReference type="Pfam" id="PF00753">
    <property type="entry name" value="Lactamase_B"/>
    <property type="match status" value="1"/>
</dbReference>
<dbReference type="InterPro" id="IPR052159">
    <property type="entry name" value="Competence_DNA_uptake"/>
</dbReference>
<feature type="compositionally biased region" description="Low complexity" evidence="6">
    <location>
        <begin position="837"/>
        <end position="853"/>
    </location>
</feature>